<feature type="compositionally biased region" description="Basic and acidic residues" evidence="1">
    <location>
        <begin position="66"/>
        <end position="82"/>
    </location>
</feature>
<accession>A0ABV7RKQ4</accession>
<evidence type="ECO:0000313" key="2">
    <source>
        <dbReference type="EMBL" id="MFC3550219.1"/>
    </source>
</evidence>
<proteinExistence type="predicted"/>
<evidence type="ECO:0000256" key="1">
    <source>
        <dbReference type="SAM" id="MobiDB-lite"/>
    </source>
</evidence>
<reference evidence="3" key="1">
    <citation type="journal article" date="2019" name="Int. J. Syst. Evol. Microbiol.">
        <title>The Global Catalogue of Microorganisms (GCM) 10K type strain sequencing project: providing services to taxonomists for standard genome sequencing and annotation.</title>
        <authorList>
            <consortium name="The Broad Institute Genomics Platform"/>
            <consortium name="The Broad Institute Genome Sequencing Center for Infectious Disease"/>
            <person name="Wu L."/>
            <person name="Ma J."/>
        </authorList>
    </citation>
    <scope>NUCLEOTIDE SEQUENCE [LARGE SCALE GENOMIC DNA]</scope>
    <source>
        <strain evidence="3">KCTC 42875</strain>
    </source>
</reference>
<feature type="region of interest" description="Disordered" evidence="1">
    <location>
        <begin position="60"/>
        <end position="87"/>
    </location>
</feature>
<comment type="caution">
    <text evidence="2">The sequence shown here is derived from an EMBL/GenBank/DDBJ whole genome shotgun (WGS) entry which is preliminary data.</text>
</comment>
<evidence type="ECO:0000313" key="3">
    <source>
        <dbReference type="Proteomes" id="UP001595740"/>
    </source>
</evidence>
<name>A0ABV7RKQ4_9GAMM</name>
<dbReference type="Proteomes" id="UP001595740">
    <property type="component" value="Unassembled WGS sequence"/>
</dbReference>
<keyword evidence="3" id="KW-1185">Reference proteome</keyword>
<gene>
    <name evidence="2" type="ORF">ACFOLC_04250</name>
</gene>
<protein>
    <submittedName>
        <fullName evidence="2">Uncharacterized protein</fullName>
    </submittedName>
</protein>
<organism evidence="2 3">
    <name type="scientific">Lysobacter cavernae</name>
    <dbReference type="NCBI Taxonomy" id="1685901"/>
    <lineage>
        <taxon>Bacteria</taxon>
        <taxon>Pseudomonadati</taxon>
        <taxon>Pseudomonadota</taxon>
        <taxon>Gammaproteobacteria</taxon>
        <taxon>Lysobacterales</taxon>
        <taxon>Lysobacteraceae</taxon>
        <taxon>Lysobacter</taxon>
    </lineage>
</organism>
<dbReference type="EMBL" id="JBHRXK010000001">
    <property type="protein sequence ID" value="MFC3550219.1"/>
    <property type="molecule type" value="Genomic_DNA"/>
</dbReference>
<sequence>MTIGLSLALYSAPFAVLAQPPYVDIEQRLSAEQLRTVGLSPEQLQMLNRMLREAVEQDASIQPRLVDTRPDPESAPPREGERSPASYIGLDDQPIKSRLKITVNGWEPGTVFALDNGQQWKVLKGHMKLRKPLEAPEILVVPGVAGRWFLQVDEDLPKARVYRID</sequence>
<dbReference type="RefSeq" id="WP_386757822.1">
    <property type="nucleotide sequence ID" value="NZ_JBHRXK010000001.1"/>
</dbReference>